<dbReference type="AlphaFoldDB" id="A0A1I6S3W0"/>
<reference evidence="3" key="1">
    <citation type="submission" date="2016-10" db="EMBL/GenBank/DDBJ databases">
        <authorList>
            <person name="Varghese N."/>
            <person name="Submissions S."/>
        </authorList>
    </citation>
    <scope>NUCLEOTIDE SEQUENCE [LARGE SCALE GENOMIC DNA]</scope>
    <source>
        <strain evidence="3">DSM 23422</strain>
    </source>
</reference>
<proteinExistence type="predicted"/>
<feature type="transmembrane region" description="Helical" evidence="1">
    <location>
        <begin position="52"/>
        <end position="72"/>
    </location>
</feature>
<keyword evidence="1" id="KW-1133">Transmembrane helix</keyword>
<organism evidence="2 3">
    <name type="scientific">Sulfitobacter marinus</name>
    <dbReference type="NCBI Taxonomy" id="394264"/>
    <lineage>
        <taxon>Bacteria</taxon>
        <taxon>Pseudomonadati</taxon>
        <taxon>Pseudomonadota</taxon>
        <taxon>Alphaproteobacteria</taxon>
        <taxon>Rhodobacterales</taxon>
        <taxon>Roseobacteraceae</taxon>
        <taxon>Sulfitobacter</taxon>
    </lineage>
</organism>
<evidence type="ECO:0000313" key="2">
    <source>
        <dbReference type="EMBL" id="SFS71584.1"/>
    </source>
</evidence>
<dbReference type="Proteomes" id="UP000199239">
    <property type="component" value="Unassembled WGS sequence"/>
</dbReference>
<dbReference type="InterPro" id="IPR018919">
    <property type="entry name" value="DUF2484"/>
</dbReference>
<dbReference type="STRING" id="394264.SAMN04488040_1723"/>
<dbReference type="RefSeq" id="WP_093915894.1">
    <property type="nucleotide sequence ID" value="NZ_FPAJ01000002.1"/>
</dbReference>
<keyword evidence="1" id="KW-0812">Transmembrane</keyword>
<gene>
    <name evidence="2" type="ORF">SAMN04488040_1723</name>
</gene>
<protein>
    <recommendedName>
        <fullName evidence="4">DUF2484 family protein</fullName>
    </recommendedName>
</protein>
<keyword evidence="3" id="KW-1185">Reference proteome</keyword>
<evidence type="ECO:0000256" key="1">
    <source>
        <dbReference type="SAM" id="Phobius"/>
    </source>
</evidence>
<evidence type="ECO:0008006" key="4">
    <source>
        <dbReference type="Google" id="ProtNLM"/>
    </source>
</evidence>
<keyword evidence="1" id="KW-0472">Membrane</keyword>
<sequence>MTLSLTLACLWAVIANIIALTPSPDNHWRAAYALTAVGIPILGYVTMQHGPWIGMLVLVAGCSVLRWPLVYLMRWLRRMALQGPAE</sequence>
<name>A0A1I6S3W0_9RHOB</name>
<dbReference type="EMBL" id="FPAJ01000002">
    <property type="protein sequence ID" value="SFS71584.1"/>
    <property type="molecule type" value="Genomic_DNA"/>
</dbReference>
<dbReference type="OrthoDB" id="7862849at2"/>
<dbReference type="Pfam" id="PF10658">
    <property type="entry name" value="DUF2484"/>
    <property type="match status" value="1"/>
</dbReference>
<evidence type="ECO:0000313" key="3">
    <source>
        <dbReference type="Proteomes" id="UP000199239"/>
    </source>
</evidence>
<accession>A0A1I6S3W0</accession>